<dbReference type="OrthoDB" id="310654at2759"/>
<feature type="region of interest" description="Disordered" evidence="3">
    <location>
        <begin position="1"/>
        <end position="43"/>
    </location>
</feature>
<organism evidence="4 5">
    <name type="scientific">Elsinoe australis</name>
    <dbReference type="NCBI Taxonomy" id="40998"/>
    <lineage>
        <taxon>Eukaryota</taxon>
        <taxon>Fungi</taxon>
        <taxon>Dikarya</taxon>
        <taxon>Ascomycota</taxon>
        <taxon>Pezizomycotina</taxon>
        <taxon>Dothideomycetes</taxon>
        <taxon>Dothideomycetidae</taxon>
        <taxon>Myriangiales</taxon>
        <taxon>Elsinoaceae</taxon>
        <taxon>Elsinoe</taxon>
    </lineage>
</organism>
<dbReference type="Gene3D" id="3.90.770.10">
    <property type="entry name" value="3-hydroxy-3-methylglutaryl-coenzyme A Reductase, Chain A, domain 2"/>
    <property type="match status" value="1"/>
</dbReference>
<evidence type="ECO:0000256" key="2">
    <source>
        <dbReference type="ARBA" id="ARBA00023002"/>
    </source>
</evidence>
<dbReference type="Pfam" id="PF00368">
    <property type="entry name" value="HMG-CoA_red"/>
    <property type="match status" value="1"/>
</dbReference>
<dbReference type="PANTHER" id="PTHR10572">
    <property type="entry name" value="3-HYDROXY-3-METHYLGLUTARYL-COENZYME A REDUCTASE"/>
    <property type="match status" value="1"/>
</dbReference>
<dbReference type="InterPro" id="IPR002202">
    <property type="entry name" value="HMG_CoA_Rdtase"/>
</dbReference>
<dbReference type="Proteomes" id="UP000243723">
    <property type="component" value="Unassembled WGS sequence"/>
</dbReference>
<dbReference type="PROSITE" id="PS50065">
    <property type="entry name" value="HMG_COA_REDUCTASE_4"/>
    <property type="match status" value="1"/>
</dbReference>
<comment type="similarity">
    <text evidence="1">Belongs to the HMG-CoA reductase family.</text>
</comment>
<gene>
    <name evidence="4" type="ORF">B9Z65_7145</name>
</gene>
<keyword evidence="2" id="KW-0560">Oxidoreductase</keyword>
<dbReference type="STRING" id="40998.A0A2P7Z605"/>
<evidence type="ECO:0000256" key="1">
    <source>
        <dbReference type="ARBA" id="ARBA00007661"/>
    </source>
</evidence>
<dbReference type="GO" id="GO:0004420">
    <property type="term" value="F:hydroxymethylglutaryl-CoA reductase (NADPH) activity"/>
    <property type="evidence" value="ECO:0007669"/>
    <property type="project" value="InterPro"/>
</dbReference>
<dbReference type="Gene3D" id="3.30.70.420">
    <property type="entry name" value="Hydroxymethylglutaryl-CoA reductase, class I/II, NAD/NADP-binding domain"/>
    <property type="match status" value="1"/>
</dbReference>
<dbReference type="PRINTS" id="PR00071">
    <property type="entry name" value="HMGCOARDTASE"/>
</dbReference>
<dbReference type="SUPFAM" id="SSF56542">
    <property type="entry name" value="Substrate-binding domain of HMG-CoA reductase"/>
    <property type="match status" value="1"/>
</dbReference>
<dbReference type="InterPro" id="IPR009023">
    <property type="entry name" value="HMG_CoA_Rdtase_NAD(P)-bd_sf"/>
</dbReference>
<sequence length="413" mass="44201">MNSLQLKEPASIVPPSPRKSAPAKKAEGKSAQSHHSRQAAGRERMVKALQLSERCPTILGKRAPQPIEHIKIENAIGFAQIPVGLAGPLTISGKNQQGTFFAPLATTEATLIASCSRGCKAFQARGGIRTAALREGMLRAPVFRFNTVDDAVTFAAVIPQYESFFRQVAERTTRFGKLVSIRPNVIHKEVHVRFSYTCGDAGGQNMSTIATHAACTAFLKQFSAEHRIADFVLEGQMAGDEKLAILNVDDPRGVSVMAWGTIPDQVCRKVLGSSAARIHKTLITGRAGATRVGMIGDTINASNIVAAMFIACGQDAASVFEAGWTQLVSDVDEKTGDLTMSIYMPNLPVASIGGGTTYSTQKEALEMLGCAGKDRKWALAETIAAFALALDISTMSAMTDDTFSNSHQKMARL</sequence>
<accession>A0A2P7Z605</accession>
<evidence type="ECO:0000313" key="4">
    <source>
        <dbReference type="EMBL" id="PSK43631.1"/>
    </source>
</evidence>
<evidence type="ECO:0000313" key="5">
    <source>
        <dbReference type="Proteomes" id="UP000243723"/>
    </source>
</evidence>
<keyword evidence="5" id="KW-1185">Reference proteome</keyword>
<name>A0A2P7Z605_9PEZI</name>
<dbReference type="InterPro" id="IPR023074">
    <property type="entry name" value="HMG_CoA_Rdtase_cat_sf"/>
</dbReference>
<dbReference type="InterPro" id="IPR009029">
    <property type="entry name" value="HMG_CoA_Rdtase_sub-bd_dom_sf"/>
</dbReference>
<evidence type="ECO:0000256" key="3">
    <source>
        <dbReference type="SAM" id="MobiDB-lite"/>
    </source>
</evidence>
<dbReference type="PANTHER" id="PTHR10572:SF24">
    <property type="entry name" value="3-HYDROXY-3-METHYLGLUTARYL-COENZYME A REDUCTASE"/>
    <property type="match status" value="1"/>
</dbReference>
<protein>
    <submittedName>
        <fullName evidence="4">Hydroxymethylglutaryl-CoA reductase (NADPH)</fullName>
    </submittedName>
</protein>
<comment type="caution">
    <text evidence="4">The sequence shown here is derived from an EMBL/GenBank/DDBJ whole genome shotgun (WGS) entry which is preliminary data.</text>
</comment>
<dbReference type="AlphaFoldDB" id="A0A2P7Z605"/>
<reference evidence="4 5" key="1">
    <citation type="submission" date="2017-05" db="EMBL/GenBank/DDBJ databases">
        <title>Draft genome sequence of Elsinoe australis.</title>
        <authorList>
            <person name="Cheng Q."/>
        </authorList>
    </citation>
    <scope>NUCLEOTIDE SEQUENCE [LARGE SCALE GENOMIC DNA]</scope>
    <source>
        <strain evidence="4 5">NL1</strain>
    </source>
</reference>
<dbReference type="SUPFAM" id="SSF55035">
    <property type="entry name" value="NAD-binding domain of HMG-CoA reductase"/>
    <property type="match status" value="1"/>
</dbReference>
<dbReference type="GO" id="GO:0015936">
    <property type="term" value="P:coenzyme A metabolic process"/>
    <property type="evidence" value="ECO:0007669"/>
    <property type="project" value="InterPro"/>
</dbReference>
<proteinExistence type="inferred from homology"/>
<dbReference type="EMBL" id="NHZQ01000305">
    <property type="protein sequence ID" value="PSK43631.1"/>
    <property type="molecule type" value="Genomic_DNA"/>
</dbReference>